<dbReference type="Proteomes" id="UP000663843">
    <property type="component" value="Unassembled WGS sequence"/>
</dbReference>
<dbReference type="EMBL" id="CAJMWT010010745">
    <property type="protein sequence ID" value="CAE6542927.1"/>
    <property type="molecule type" value="Genomic_DNA"/>
</dbReference>
<reference evidence="1" key="1">
    <citation type="submission" date="2021-01" db="EMBL/GenBank/DDBJ databases">
        <authorList>
            <person name="Kaushik A."/>
        </authorList>
    </citation>
    <scope>NUCLEOTIDE SEQUENCE</scope>
    <source>
        <strain evidence="1">AG2-2IIIB</strain>
    </source>
</reference>
<sequence>MSEDNSTGSTDIHDDVQAHAAESGLTFDVEKKGGKTAIEWGEEKGNELNLSIPRRANLTENIHISTIPVEHLTRVYQSAYFVLSRDPGVSLSLQLTSLTFTVDSPSLLRELLPNLRVEGQQEQYFDCKAAAQSLTTLFKSSQQAVKRAHDAGYAACLQDMLKLIQSGVSKDADVGVARVMDWTEGQLDRYRGGREFEKVEEATAALPRREVVAA</sequence>
<dbReference type="PANTHER" id="PTHR38645:SF1">
    <property type="entry name" value="YALI0F12243P"/>
    <property type="match status" value="1"/>
</dbReference>
<evidence type="ECO:0000313" key="1">
    <source>
        <dbReference type="EMBL" id="CAE6542927.1"/>
    </source>
</evidence>
<dbReference type="PANTHER" id="PTHR38645">
    <property type="entry name" value="CHROMOSOME 9, WHOLE GENOME SHOTGUN SEQUENCE"/>
    <property type="match status" value="1"/>
</dbReference>
<organism evidence="1 2">
    <name type="scientific">Rhizoctonia solani</name>
    <dbReference type="NCBI Taxonomy" id="456999"/>
    <lineage>
        <taxon>Eukaryota</taxon>
        <taxon>Fungi</taxon>
        <taxon>Dikarya</taxon>
        <taxon>Basidiomycota</taxon>
        <taxon>Agaricomycotina</taxon>
        <taxon>Agaricomycetes</taxon>
        <taxon>Cantharellales</taxon>
        <taxon>Ceratobasidiaceae</taxon>
        <taxon>Rhizoctonia</taxon>
    </lineage>
</organism>
<accession>A0A8H3DPC8</accession>
<protein>
    <submittedName>
        <fullName evidence="1">Uncharacterized protein</fullName>
    </submittedName>
</protein>
<gene>
    <name evidence="1" type="ORF">RDB_LOCUS201995</name>
</gene>
<name>A0A8H3DPC8_9AGAM</name>
<comment type="caution">
    <text evidence="1">The sequence shown here is derived from an EMBL/GenBank/DDBJ whole genome shotgun (WGS) entry which is preliminary data.</text>
</comment>
<evidence type="ECO:0000313" key="2">
    <source>
        <dbReference type="Proteomes" id="UP000663843"/>
    </source>
</evidence>
<dbReference type="AlphaFoldDB" id="A0A8H3DPC8"/>
<proteinExistence type="predicted"/>